<evidence type="ECO:0000313" key="4">
    <source>
        <dbReference type="EMBL" id="SPR00112.1"/>
    </source>
</evidence>
<proteinExistence type="predicted"/>
<sequence length="352" mass="38345">MDTIRSSLWSALGALGASTTTTTVDDGDLPCDLIGNLAQATNLIAEVRVAERNLGKYQGAAGEFASAACLLVNDITQLCTAPNSAGGPACDLIAKAADLQALAETKIVDAIACRVVHPLTRWKDALESLVVKLDELKRMHQQARRLAVYIKELQELRVRQVKTNRWTATNAQDLKKAQDALVAWQSKCDGMAVVVEPFVQRDLKQARAQTGLVLMRELNAIEEEFWKAGADMCHLRRQLIAQLEDGSSPADDLVAPRSQKKAKKKKKQKSREEGEGQPSAAPGEQPSGADSPDILTSFEWYRHEPDPFSEPAPVASEPNDDFARISNAKSRASGKPTDPFQSLDPLRNGNLP</sequence>
<feature type="coiled-coil region" evidence="1">
    <location>
        <begin position="119"/>
        <end position="146"/>
    </location>
</feature>
<reference evidence="3 5" key="1">
    <citation type="submission" date="2015-02" db="EMBL/GenBank/DDBJ databases">
        <authorList>
            <person name="Chooi Y.-H."/>
        </authorList>
    </citation>
    <scope>NUCLEOTIDE SEQUENCE [LARGE SCALE GENOMIC DNA]</scope>
    <source>
        <strain evidence="3">E3</strain>
    </source>
</reference>
<protein>
    <recommendedName>
        <fullName evidence="7">BAR domain-containing protein</fullName>
    </recommendedName>
</protein>
<dbReference type="EMBL" id="OVEO01000013">
    <property type="protein sequence ID" value="SPR00112.1"/>
    <property type="molecule type" value="Genomic_DNA"/>
</dbReference>
<evidence type="ECO:0000313" key="3">
    <source>
        <dbReference type="EMBL" id="CEO95835.1"/>
    </source>
</evidence>
<dbReference type="Proteomes" id="UP000290189">
    <property type="component" value="Unassembled WGS sequence"/>
</dbReference>
<reference evidence="4 6" key="2">
    <citation type="submission" date="2018-03" db="EMBL/GenBank/DDBJ databases">
        <authorList>
            <person name="Fogelqvist J."/>
        </authorList>
    </citation>
    <scope>NUCLEOTIDE SEQUENCE [LARGE SCALE GENOMIC DNA]</scope>
</reference>
<keyword evidence="1" id="KW-0175">Coiled coil</keyword>
<feature type="region of interest" description="Disordered" evidence="2">
    <location>
        <begin position="245"/>
        <end position="352"/>
    </location>
</feature>
<evidence type="ECO:0000256" key="1">
    <source>
        <dbReference type="SAM" id="Coils"/>
    </source>
</evidence>
<organism evidence="3 5">
    <name type="scientific">Plasmodiophora brassicae</name>
    <name type="common">Clubroot disease agent</name>
    <dbReference type="NCBI Taxonomy" id="37360"/>
    <lineage>
        <taxon>Eukaryota</taxon>
        <taxon>Sar</taxon>
        <taxon>Rhizaria</taxon>
        <taxon>Endomyxa</taxon>
        <taxon>Phytomyxea</taxon>
        <taxon>Plasmodiophorida</taxon>
        <taxon>Plasmodiophoridae</taxon>
        <taxon>Plasmodiophora</taxon>
    </lineage>
</organism>
<gene>
    <name evidence="3" type="ORF">PBRA_004548</name>
    <name evidence="4" type="ORF">PLBR_LOCUS7327</name>
</gene>
<evidence type="ECO:0000313" key="5">
    <source>
        <dbReference type="Proteomes" id="UP000039324"/>
    </source>
</evidence>
<dbReference type="AlphaFoldDB" id="A0A0G4IL60"/>
<dbReference type="Proteomes" id="UP000039324">
    <property type="component" value="Unassembled WGS sequence"/>
</dbReference>
<keyword evidence="5" id="KW-1185">Reference proteome</keyword>
<evidence type="ECO:0008006" key="7">
    <source>
        <dbReference type="Google" id="ProtNLM"/>
    </source>
</evidence>
<name>A0A0G4IL60_PLABS</name>
<evidence type="ECO:0000313" key="6">
    <source>
        <dbReference type="Proteomes" id="UP000290189"/>
    </source>
</evidence>
<evidence type="ECO:0000256" key="2">
    <source>
        <dbReference type="SAM" id="MobiDB-lite"/>
    </source>
</evidence>
<keyword evidence="4" id="KW-0496">Mitochondrion</keyword>
<geneLocation type="mitochondrion" evidence="4"/>
<dbReference type="EMBL" id="CDSF01000035">
    <property type="protein sequence ID" value="CEO95835.1"/>
    <property type="molecule type" value="Genomic_DNA"/>
</dbReference>
<feature type="compositionally biased region" description="Basic residues" evidence="2">
    <location>
        <begin position="258"/>
        <end position="269"/>
    </location>
</feature>
<accession>A0A0G4IL60</accession>